<dbReference type="InterPro" id="IPR029052">
    <property type="entry name" value="Metallo-depent_PP-like"/>
</dbReference>
<organism evidence="2">
    <name type="scientific">uncultured Caudovirales phage</name>
    <dbReference type="NCBI Taxonomy" id="2100421"/>
    <lineage>
        <taxon>Viruses</taxon>
        <taxon>Duplodnaviria</taxon>
        <taxon>Heunggongvirae</taxon>
        <taxon>Uroviricota</taxon>
        <taxon>Caudoviricetes</taxon>
        <taxon>Peduoviridae</taxon>
        <taxon>Maltschvirus</taxon>
        <taxon>Maltschvirus maltsch</taxon>
    </lineage>
</organism>
<accession>A0A6J7WVF4</accession>
<dbReference type="InterPro" id="IPR050535">
    <property type="entry name" value="DNA_Repair-Maintenance_Comp"/>
</dbReference>
<evidence type="ECO:0000313" key="2">
    <source>
        <dbReference type="EMBL" id="CAB5221961.1"/>
    </source>
</evidence>
<dbReference type="EMBL" id="LR798294">
    <property type="protein sequence ID" value="CAB5221961.1"/>
    <property type="molecule type" value="Genomic_DNA"/>
</dbReference>
<reference evidence="2" key="1">
    <citation type="submission" date="2020-05" db="EMBL/GenBank/DDBJ databases">
        <authorList>
            <person name="Chiriac C."/>
            <person name="Salcher M."/>
            <person name="Ghai R."/>
            <person name="Kavagutti S V."/>
        </authorList>
    </citation>
    <scope>NUCLEOTIDE SEQUENCE</scope>
</reference>
<dbReference type="Pfam" id="PF12850">
    <property type="entry name" value="Metallophos_2"/>
    <property type="match status" value="1"/>
</dbReference>
<protein>
    <submittedName>
        <fullName evidence="2">Endonuclease subunit</fullName>
    </submittedName>
</protein>
<keyword evidence="2" id="KW-0378">Hydrolase</keyword>
<dbReference type="SUPFAM" id="SSF56300">
    <property type="entry name" value="Metallo-dependent phosphatases"/>
    <property type="match status" value="1"/>
</dbReference>
<dbReference type="PANTHER" id="PTHR30337">
    <property type="entry name" value="COMPONENT OF ATP-DEPENDENT DSDNA EXONUCLEASE"/>
    <property type="match status" value="1"/>
</dbReference>
<dbReference type="InterPro" id="IPR024654">
    <property type="entry name" value="Calcineurin-like_PHP_lpxH"/>
</dbReference>
<dbReference type="GO" id="GO:0004519">
    <property type="term" value="F:endonuclease activity"/>
    <property type="evidence" value="ECO:0007669"/>
    <property type="project" value="UniProtKB-KW"/>
</dbReference>
<dbReference type="GO" id="GO:0016787">
    <property type="term" value="F:hydrolase activity"/>
    <property type="evidence" value="ECO:0007669"/>
    <property type="project" value="InterPro"/>
</dbReference>
<keyword evidence="2" id="KW-0255">Endonuclease</keyword>
<feature type="domain" description="Calcineurin-like phosphoesterase" evidence="1">
    <location>
        <begin position="1"/>
        <end position="225"/>
    </location>
</feature>
<proteinExistence type="predicted"/>
<name>A0A6J7WVF4_9CAUD</name>
<keyword evidence="2" id="KW-0540">Nuclease</keyword>
<dbReference type="Gene3D" id="3.60.21.10">
    <property type="match status" value="1"/>
</dbReference>
<gene>
    <name evidence="2" type="ORF">UFOVP242_175</name>
</gene>
<sequence length="351" mass="41206">MKICLITDTHFGARSDSIPFDNFFKKFYDEVFFPEIDKRGIRHIMHLGDCFDRRKYINFNTLSSCRSYFFDEIKKRGIELHMIVGNHDTFFKNTNDVNSPSLLLKDYDNIVAYTGPTEYETDDTNILLMPWICTDNYNECMEAMKTSKAQVMFGHFEIAGFQMYKGHENDEGFDPGLFSKFDCVFSGHFHHRSSSGNITYLGNPYELTWADYDDPRGFHIFDTQSRELEFIKNPYGIFNKIYYNDEEIDPRSLDLSSYANTHVKLIVVKKNDLYKYDQFIERLYKVNPLELKIIEDLSEFESEAIGDEVDLEDTVTLLSQYVESLDTDANKDRIKTLMKTLYVEAQNYEEA</sequence>
<evidence type="ECO:0000259" key="1">
    <source>
        <dbReference type="Pfam" id="PF12850"/>
    </source>
</evidence>
<dbReference type="CDD" id="cd00838">
    <property type="entry name" value="MPP_superfamily"/>
    <property type="match status" value="1"/>
</dbReference>